<dbReference type="CAZy" id="GH39">
    <property type="family name" value="Glycoside Hydrolase Family 39"/>
</dbReference>
<dbReference type="STRING" id="479434.Sthe_1975"/>
<dbReference type="InParanoid" id="D1C589"/>
<proteinExistence type="inferred from homology"/>
<organism evidence="6 7">
    <name type="scientific">Sphaerobacter thermophilus (strain ATCC 49802 / DSM 20745 / KCCM 41009 / NCIMB 13125 / S 6022)</name>
    <dbReference type="NCBI Taxonomy" id="479434"/>
    <lineage>
        <taxon>Bacteria</taxon>
        <taxon>Pseudomonadati</taxon>
        <taxon>Thermomicrobiota</taxon>
        <taxon>Thermomicrobia</taxon>
        <taxon>Sphaerobacterales</taxon>
        <taxon>Sphaerobacterineae</taxon>
        <taxon>Sphaerobacteraceae</taxon>
        <taxon>Sphaerobacter</taxon>
    </lineage>
</organism>
<feature type="transmembrane region" description="Helical" evidence="4">
    <location>
        <begin position="543"/>
        <end position="563"/>
    </location>
</feature>
<keyword evidence="4" id="KW-0812">Transmembrane</keyword>
<dbReference type="InterPro" id="IPR051923">
    <property type="entry name" value="Glycosyl_Hydrolase_39"/>
</dbReference>
<reference evidence="7" key="1">
    <citation type="submission" date="2009-11" db="EMBL/GenBank/DDBJ databases">
        <title>The complete chromosome 1 of Sphaerobacter thermophilus DSM 20745.</title>
        <authorList>
            <person name="Lucas S."/>
            <person name="Copeland A."/>
            <person name="Lapidus A."/>
            <person name="Glavina del Rio T."/>
            <person name="Dalin E."/>
            <person name="Tice H."/>
            <person name="Bruce D."/>
            <person name="Goodwin L."/>
            <person name="Pitluck S."/>
            <person name="Kyrpides N."/>
            <person name="Mavromatis K."/>
            <person name="Ivanova N."/>
            <person name="Mikhailova N."/>
            <person name="LaButti K.M."/>
            <person name="Clum A."/>
            <person name="Sun H.I."/>
            <person name="Brettin T."/>
            <person name="Detter J.C."/>
            <person name="Han C."/>
            <person name="Larimer F."/>
            <person name="Land M."/>
            <person name="Hauser L."/>
            <person name="Markowitz V."/>
            <person name="Cheng J.F."/>
            <person name="Hugenholtz P."/>
            <person name="Woyke T."/>
            <person name="Wu D."/>
            <person name="Steenblock K."/>
            <person name="Schneider S."/>
            <person name="Pukall R."/>
            <person name="Goeker M."/>
            <person name="Klenk H.P."/>
            <person name="Eisen J.A."/>
        </authorList>
    </citation>
    <scope>NUCLEOTIDE SEQUENCE [LARGE SCALE GENOMIC DNA]</scope>
    <source>
        <strain evidence="7">ATCC 49802 / DSM 20745 / S 6022</strain>
    </source>
</reference>
<keyword evidence="4" id="KW-0472">Membrane</keyword>
<dbReference type="EMBL" id="CP001823">
    <property type="protein sequence ID" value="ACZ39406.1"/>
    <property type="molecule type" value="Genomic_DNA"/>
</dbReference>
<dbReference type="KEGG" id="sti:Sthe_1975"/>
<sequence>MSAVGHRFHRLIRRWDVRVAFHVLVLLGLLGSLGVAALSQPYFTRGVEAGEDLQPIPHTDVNPLGVNTLLNEEADPEKVERTLDMIAAGGFTFVRQMFAWYEIEPAKGVYVDPRTGQDTWEKYDRIVNLAHERGLEIIARLDKPPRWAREGQPGVDQVPDGPPNNDADYADFVRTVVSRYRGKVRYIQIWNEPNLYGEWGGQPINPARFTELLKAAYTAAKEANPEVVVLLPGLAPTDQRGPENLNEFLFLQGMYDAGAKDYFDIATAMVYGYGYSPYDRRVEFERNNFSRVIQMREVMVRNGDADKPIWAAEYGWVSLPDDWTGDASVWGRPVSAETQARYLLQGYLRAQREWPWLGAMCVWLFRFPTSPTATPDAGRNPTRGFAIVNYDFSPTPAYTTLAGSRARLDRAYTGAYPASTRLIQHDGGWNLVGEGTSQTLVPAAAGATLRIPFSGPRLDLLLDGSGQGLMVTIDGEPAPGLPTDETGAAIAVPDADGRVTVADGLDDGPHVAEIRALAGEGGSVALAGFVVVRQPWQSWAYPWIYGTFAVMVVLTLASLVWNWRFRPALPPSPTGGGANGHVPRRLTAADLRARSRARRSTVRRR</sequence>
<dbReference type="PANTHER" id="PTHR12631">
    <property type="entry name" value="ALPHA-L-IDURONIDASE"/>
    <property type="match status" value="1"/>
</dbReference>
<evidence type="ECO:0000313" key="6">
    <source>
        <dbReference type="EMBL" id="ACZ39406.1"/>
    </source>
</evidence>
<feature type="domain" description="Glycoside hydrolase family 5" evidence="5">
    <location>
        <begin position="74"/>
        <end position="233"/>
    </location>
</feature>
<dbReference type="Gene3D" id="3.20.20.80">
    <property type="entry name" value="Glycosidases"/>
    <property type="match status" value="1"/>
</dbReference>
<gene>
    <name evidence="6" type="ordered locus">Sthe_1975</name>
</gene>
<dbReference type="HOGENOM" id="CLU_034735_0_0_0"/>
<dbReference type="eggNOG" id="COG2730">
    <property type="taxonomic scope" value="Bacteria"/>
</dbReference>
<dbReference type="Pfam" id="PF00150">
    <property type="entry name" value="Cellulase"/>
    <property type="match status" value="1"/>
</dbReference>
<evidence type="ECO:0000256" key="4">
    <source>
        <dbReference type="SAM" id="Phobius"/>
    </source>
</evidence>
<dbReference type="InterPro" id="IPR017853">
    <property type="entry name" value="GH"/>
</dbReference>
<dbReference type="Proteomes" id="UP000002027">
    <property type="component" value="Chromosome 1"/>
</dbReference>
<evidence type="ECO:0000259" key="5">
    <source>
        <dbReference type="Pfam" id="PF00150"/>
    </source>
</evidence>
<keyword evidence="1 3" id="KW-0378">Hydrolase</keyword>
<comment type="similarity">
    <text evidence="3">Belongs to the glycosyl hydrolase 5 (cellulase A) family.</text>
</comment>
<name>D1C589_SPHTD</name>
<keyword evidence="7" id="KW-1185">Reference proteome</keyword>
<evidence type="ECO:0000313" key="7">
    <source>
        <dbReference type="Proteomes" id="UP000002027"/>
    </source>
</evidence>
<protein>
    <recommendedName>
        <fullName evidence="5">Glycoside hydrolase family 5 domain-containing protein</fullName>
    </recommendedName>
</protein>
<dbReference type="PANTHER" id="PTHR12631:SF10">
    <property type="entry name" value="BETA-XYLOSIDASE-LIKE PROTEIN-RELATED"/>
    <property type="match status" value="1"/>
</dbReference>
<dbReference type="SUPFAM" id="SSF51445">
    <property type="entry name" value="(Trans)glycosidases"/>
    <property type="match status" value="1"/>
</dbReference>
<evidence type="ECO:0000256" key="1">
    <source>
        <dbReference type="ARBA" id="ARBA00022801"/>
    </source>
</evidence>
<dbReference type="GO" id="GO:0004553">
    <property type="term" value="F:hydrolase activity, hydrolyzing O-glycosyl compounds"/>
    <property type="evidence" value="ECO:0007669"/>
    <property type="project" value="InterPro"/>
</dbReference>
<reference evidence="6 7" key="2">
    <citation type="journal article" date="2010" name="Stand. Genomic Sci.">
        <title>Complete genome sequence of Desulfohalobium retbaense type strain (HR(100)).</title>
        <authorList>
            <person name="Spring S."/>
            <person name="Nolan M."/>
            <person name="Lapidus A."/>
            <person name="Glavina Del Rio T."/>
            <person name="Copeland A."/>
            <person name="Tice H."/>
            <person name="Cheng J.F."/>
            <person name="Lucas S."/>
            <person name="Land M."/>
            <person name="Chen F."/>
            <person name="Bruce D."/>
            <person name="Goodwin L."/>
            <person name="Pitluck S."/>
            <person name="Ivanova N."/>
            <person name="Mavromatis K."/>
            <person name="Mikhailova N."/>
            <person name="Pati A."/>
            <person name="Chen A."/>
            <person name="Palaniappan K."/>
            <person name="Hauser L."/>
            <person name="Chang Y.J."/>
            <person name="Jeffries C.D."/>
            <person name="Munk C."/>
            <person name="Kiss H."/>
            <person name="Chain P."/>
            <person name="Han C."/>
            <person name="Brettin T."/>
            <person name="Detter J.C."/>
            <person name="Schuler E."/>
            <person name="Goker M."/>
            <person name="Rohde M."/>
            <person name="Bristow J."/>
            <person name="Eisen J.A."/>
            <person name="Markowitz V."/>
            <person name="Hugenholtz P."/>
            <person name="Kyrpides N.C."/>
            <person name="Klenk H.P."/>
        </authorList>
    </citation>
    <scope>NUCLEOTIDE SEQUENCE [LARGE SCALE GENOMIC DNA]</scope>
    <source>
        <strain evidence="7">ATCC 49802 / DSM 20745 / S 6022</strain>
    </source>
</reference>
<keyword evidence="4" id="KW-1133">Transmembrane helix</keyword>
<dbReference type="RefSeq" id="WP_012872452.1">
    <property type="nucleotide sequence ID" value="NC_013523.1"/>
</dbReference>
<evidence type="ECO:0000256" key="3">
    <source>
        <dbReference type="RuleBase" id="RU361153"/>
    </source>
</evidence>
<dbReference type="SMR" id="D1C589"/>
<accession>D1C589</accession>
<dbReference type="InterPro" id="IPR001547">
    <property type="entry name" value="Glyco_hydro_5"/>
</dbReference>
<keyword evidence="2 3" id="KW-0326">Glycosidase</keyword>
<dbReference type="AlphaFoldDB" id="D1C589"/>
<dbReference type="GO" id="GO:0000272">
    <property type="term" value="P:polysaccharide catabolic process"/>
    <property type="evidence" value="ECO:0007669"/>
    <property type="project" value="InterPro"/>
</dbReference>
<evidence type="ECO:0000256" key="2">
    <source>
        <dbReference type="ARBA" id="ARBA00023295"/>
    </source>
</evidence>